<dbReference type="PANTHER" id="PTHR35446:SF3">
    <property type="entry name" value="CMD DOMAIN-CONTAINING PROTEIN"/>
    <property type="match status" value="1"/>
</dbReference>
<dbReference type="AlphaFoldDB" id="A0A557QPI0"/>
<dbReference type="Proteomes" id="UP000319502">
    <property type="component" value="Unassembled WGS sequence"/>
</dbReference>
<sequence length="195" mass="21311">MPPFKIHSPETAHSPADELLAGIRTTLGFVPNVFGAAAESTPALQAFMALNGRFAESSFDATGRELIQIAASMENQCGYCVAGHTAFARMQAVPSEVIDAVRNNHPIDDHKLEALNRFTRAVVRERGMIREQDLKRFLDAGYSRAQVLEVILGVCVKTFSNLASNVIGIPLDDAFVGHAWSPETPHTRQRVRAVN</sequence>
<dbReference type="InterPro" id="IPR003779">
    <property type="entry name" value="CMD-like"/>
</dbReference>
<proteinExistence type="predicted"/>
<dbReference type="Pfam" id="PF02627">
    <property type="entry name" value="CMD"/>
    <property type="match status" value="1"/>
</dbReference>
<dbReference type="SUPFAM" id="SSF69118">
    <property type="entry name" value="AhpD-like"/>
    <property type="match status" value="1"/>
</dbReference>
<keyword evidence="3" id="KW-1185">Reference proteome</keyword>
<organism evidence="2 3">
    <name type="scientific">Denitromonas halophila</name>
    <dbReference type="NCBI Taxonomy" id="1629404"/>
    <lineage>
        <taxon>Bacteria</taxon>
        <taxon>Pseudomonadati</taxon>
        <taxon>Pseudomonadota</taxon>
        <taxon>Betaproteobacteria</taxon>
        <taxon>Rhodocyclales</taxon>
        <taxon>Zoogloeaceae</taxon>
        <taxon>Denitromonas</taxon>
    </lineage>
</organism>
<comment type="caution">
    <text evidence="2">The sequence shown here is derived from an EMBL/GenBank/DDBJ whole genome shotgun (WGS) entry which is preliminary data.</text>
</comment>
<dbReference type="InterPro" id="IPR004675">
    <property type="entry name" value="AhpD_core"/>
</dbReference>
<reference evidence="2 3" key="1">
    <citation type="submission" date="2019-07" db="EMBL/GenBank/DDBJ databases">
        <title>The pathways for chlorine oxyanion respiration interact through the shared metabolite chlorate.</title>
        <authorList>
            <person name="Barnum T.P."/>
            <person name="Cheng Y."/>
            <person name="Hill K.A."/>
            <person name="Lucas L.N."/>
            <person name="Carlson H.K."/>
            <person name="Coates J.D."/>
        </authorList>
    </citation>
    <scope>NUCLEOTIDE SEQUENCE [LARGE SCALE GENOMIC DNA]</scope>
    <source>
        <strain evidence="2 3">SFB-3</strain>
    </source>
</reference>
<accession>A0A557QPI0</accession>
<protein>
    <submittedName>
        <fullName evidence="2">Carboxymuconolactone decarboxylase family protein</fullName>
    </submittedName>
</protein>
<gene>
    <name evidence="2" type="ORF">FHP91_13235</name>
</gene>
<dbReference type="InterPro" id="IPR029032">
    <property type="entry name" value="AhpD-like"/>
</dbReference>
<evidence type="ECO:0000259" key="1">
    <source>
        <dbReference type="Pfam" id="PF02627"/>
    </source>
</evidence>
<evidence type="ECO:0000313" key="2">
    <source>
        <dbReference type="EMBL" id="TVO54820.1"/>
    </source>
</evidence>
<dbReference type="OrthoDB" id="9801997at2"/>
<dbReference type="GO" id="GO:0051920">
    <property type="term" value="F:peroxiredoxin activity"/>
    <property type="evidence" value="ECO:0007669"/>
    <property type="project" value="InterPro"/>
</dbReference>
<dbReference type="Gene3D" id="1.20.1290.10">
    <property type="entry name" value="AhpD-like"/>
    <property type="match status" value="1"/>
</dbReference>
<evidence type="ECO:0000313" key="3">
    <source>
        <dbReference type="Proteomes" id="UP000319502"/>
    </source>
</evidence>
<name>A0A557QPI0_9RHOO</name>
<dbReference type="EMBL" id="VMNK01000012">
    <property type="protein sequence ID" value="TVO54820.1"/>
    <property type="molecule type" value="Genomic_DNA"/>
</dbReference>
<dbReference type="PANTHER" id="PTHR35446">
    <property type="entry name" value="SI:CH211-175M2.5"/>
    <property type="match status" value="1"/>
</dbReference>
<dbReference type="NCBIfam" id="TIGR00778">
    <property type="entry name" value="ahpD_dom"/>
    <property type="match status" value="1"/>
</dbReference>
<feature type="domain" description="Carboxymuconolactone decarboxylase-like" evidence="1">
    <location>
        <begin position="44"/>
        <end position="102"/>
    </location>
</feature>